<dbReference type="InterPro" id="IPR000620">
    <property type="entry name" value="EamA_dom"/>
</dbReference>
<evidence type="ECO:0000259" key="6">
    <source>
        <dbReference type="Pfam" id="PF00892"/>
    </source>
</evidence>
<feature type="transmembrane region" description="Helical" evidence="5">
    <location>
        <begin position="25"/>
        <end position="44"/>
    </location>
</feature>
<dbReference type="Pfam" id="PF00892">
    <property type="entry name" value="EamA"/>
    <property type="match status" value="2"/>
</dbReference>
<dbReference type="EMBL" id="JAFEUM010000001">
    <property type="protein sequence ID" value="MBM7035469.1"/>
    <property type="molecule type" value="Genomic_DNA"/>
</dbReference>
<feature type="transmembrane region" description="Helical" evidence="5">
    <location>
        <begin position="200"/>
        <end position="219"/>
    </location>
</feature>
<keyword evidence="4 5" id="KW-0472">Membrane</keyword>
<evidence type="ECO:0000256" key="3">
    <source>
        <dbReference type="ARBA" id="ARBA00022989"/>
    </source>
</evidence>
<dbReference type="InterPro" id="IPR050638">
    <property type="entry name" value="AA-Vitamin_Transporters"/>
</dbReference>
<evidence type="ECO:0000256" key="1">
    <source>
        <dbReference type="ARBA" id="ARBA00004141"/>
    </source>
</evidence>
<proteinExistence type="predicted"/>
<feature type="transmembrane region" description="Helical" evidence="5">
    <location>
        <begin position="118"/>
        <end position="136"/>
    </location>
</feature>
<feature type="transmembrane region" description="Helical" evidence="5">
    <location>
        <begin position="231"/>
        <end position="250"/>
    </location>
</feature>
<evidence type="ECO:0000313" key="8">
    <source>
        <dbReference type="Proteomes" id="UP000809621"/>
    </source>
</evidence>
<keyword evidence="8" id="KW-1185">Reference proteome</keyword>
<feature type="domain" description="EamA" evidence="6">
    <location>
        <begin position="143"/>
        <end position="272"/>
    </location>
</feature>
<comment type="subcellular location">
    <subcellularLocation>
        <location evidence="1">Membrane</location>
        <topology evidence="1">Multi-pass membrane protein</topology>
    </subcellularLocation>
</comment>
<sequence>MMAFAANSLLSRVAVFTEGMDPSLFALYRTASGALMLCLLLLVFNRKHALQLVDPSQWKLKENWLSGAFLALYMIGFSYSYKSLNAGLGALLLFSTVQLVLLVSSIRMGERPTKLQCIGYAITIAGMASLVVPSLSVMGATFIGMVCAVLAGVGWGGYTLLGRQSTQPLFRTGFAFIVATGFVLLGSSVIGLDTAATDKALLLALISGMVTSACAYAAWYALLPLISRFSAALYQLSVPALTFLGAVIWLNEIPNSLEVLACVLTLAGIVVTQLPSRRDSKN</sequence>
<evidence type="ECO:0000256" key="4">
    <source>
        <dbReference type="ARBA" id="ARBA00023136"/>
    </source>
</evidence>
<dbReference type="SUPFAM" id="SSF103481">
    <property type="entry name" value="Multidrug resistance efflux transporter EmrE"/>
    <property type="match status" value="2"/>
</dbReference>
<evidence type="ECO:0000313" key="7">
    <source>
        <dbReference type="EMBL" id="MBM7035469.1"/>
    </source>
</evidence>
<evidence type="ECO:0000256" key="5">
    <source>
        <dbReference type="SAM" id="Phobius"/>
    </source>
</evidence>
<organism evidence="7 8">
    <name type="scientific">Vibrio ulleungensis</name>
    <dbReference type="NCBI Taxonomy" id="2807619"/>
    <lineage>
        <taxon>Bacteria</taxon>
        <taxon>Pseudomonadati</taxon>
        <taxon>Pseudomonadota</taxon>
        <taxon>Gammaproteobacteria</taxon>
        <taxon>Vibrionales</taxon>
        <taxon>Vibrionaceae</taxon>
        <taxon>Vibrio</taxon>
    </lineage>
</organism>
<accession>A0ABS2HEI5</accession>
<feature type="transmembrane region" description="Helical" evidence="5">
    <location>
        <begin position="142"/>
        <end position="161"/>
    </location>
</feature>
<dbReference type="InterPro" id="IPR037185">
    <property type="entry name" value="EmrE-like"/>
</dbReference>
<feature type="domain" description="EamA" evidence="6">
    <location>
        <begin position="2"/>
        <end position="130"/>
    </location>
</feature>
<feature type="transmembrane region" description="Helical" evidence="5">
    <location>
        <begin position="173"/>
        <end position="194"/>
    </location>
</feature>
<gene>
    <name evidence="7" type="ORF">JQC93_03535</name>
</gene>
<reference evidence="7 8" key="1">
    <citation type="submission" date="2021-02" db="EMBL/GenBank/DDBJ databases">
        <authorList>
            <person name="Park J.-S."/>
        </authorList>
    </citation>
    <scope>NUCLEOTIDE SEQUENCE [LARGE SCALE GENOMIC DNA]</scope>
    <source>
        <strain evidence="7 8">188UL20-2</strain>
    </source>
</reference>
<dbReference type="PANTHER" id="PTHR32322">
    <property type="entry name" value="INNER MEMBRANE TRANSPORTER"/>
    <property type="match status" value="1"/>
</dbReference>
<evidence type="ECO:0000256" key="2">
    <source>
        <dbReference type="ARBA" id="ARBA00022692"/>
    </source>
</evidence>
<feature type="transmembrane region" description="Helical" evidence="5">
    <location>
        <begin position="256"/>
        <end position="274"/>
    </location>
</feature>
<dbReference type="Proteomes" id="UP000809621">
    <property type="component" value="Unassembled WGS sequence"/>
</dbReference>
<keyword evidence="3 5" id="KW-1133">Transmembrane helix</keyword>
<name>A0ABS2HEI5_9VIBR</name>
<protein>
    <submittedName>
        <fullName evidence="7">DMT family transporter</fullName>
    </submittedName>
</protein>
<keyword evidence="2 5" id="KW-0812">Transmembrane</keyword>
<feature type="transmembrane region" description="Helical" evidence="5">
    <location>
        <begin position="87"/>
        <end position="106"/>
    </location>
</feature>
<feature type="transmembrane region" description="Helical" evidence="5">
    <location>
        <begin position="64"/>
        <end position="81"/>
    </location>
</feature>
<dbReference type="PANTHER" id="PTHR32322:SF9">
    <property type="entry name" value="AMINO-ACID METABOLITE EFFLUX PUMP-RELATED"/>
    <property type="match status" value="1"/>
</dbReference>
<comment type="caution">
    <text evidence="7">The sequence shown here is derived from an EMBL/GenBank/DDBJ whole genome shotgun (WGS) entry which is preliminary data.</text>
</comment>